<keyword evidence="1" id="KW-0853">WD repeat</keyword>
<evidence type="ECO:0000259" key="3">
    <source>
        <dbReference type="PROSITE" id="PS50837"/>
    </source>
</evidence>
<dbReference type="HOGENOM" id="CLU_028517_0_0_1"/>
<feature type="non-terminal residue" evidence="4">
    <location>
        <position position="627"/>
    </location>
</feature>
<reference evidence="4 5" key="1">
    <citation type="journal article" date="2007" name="Science">
        <title>Sea anemone genome reveals ancestral eumetazoan gene repertoire and genomic organization.</title>
        <authorList>
            <person name="Putnam N.H."/>
            <person name="Srivastava M."/>
            <person name="Hellsten U."/>
            <person name="Dirks B."/>
            <person name="Chapman J."/>
            <person name="Salamov A."/>
            <person name="Terry A."/>
            <person name="Shapiro H."/>
            <person name="Lindquist E."/>
            <person name="Kapitonov V.V."/>
            <person name="Jurka J."/>
            <person name="Genikhovich G."/>
            <person name="Grigoriev I.V."/>
            <person name="Lucas S.M."/>
            <person name="Steele R.E."/>
            <person name="Finnerty J.R."/>
            <person name="Technau U."/>
            <person name="Martindale M.Q."/>
            <person name="Rokhsar D.S."/>
        </authorList>
    </citation>
    <scope>NUCLEOTIDE SEQUENCE [LARGE SCALE GENOMIC DNA]</scope>
    <source>
        <strain evidence="5">CH2 X CH6</strain>
    </source>
</reference>
<evidence type="ECO:0000313" key="5">
    <source>
        <dbReference type="Proteomes" id="UP000001593"/>
    </source>
</evidence>
<keyword evidence="2" id="KW-0677">Repeat</keyword>
<dbReference type="AlphaFoldDB" id="A7RNA8"/>
<dbReference type="InterPro" id="IPR057588">
    <property type="entry name" value="NWD1/2-like_WH"/>
</dbReference>
<dbReference type="Pfam" id="PF13191">
    <property type="entry name" value="AAA_16"/>
    <property type="match status" value="1"/>
</dbReference>
<dbReference type="Gene3D" id="3.40.50.300">
    <property type="entry name" value="P-loop containing nucleotide triphosphate hydrolases"/>
    <property type="match status" value="1"/>
</dbReference>
<evidence type="ECO:0000256" key="2">
    <source>
        <dbReference type="ARBA" id="ARBA00022737"/>
    </source>
</evidence>
<dbReference type="InterPro" id="IPR052752">
    <property type="entry name" value="NACHT-WD_repeat"/>
</dbReference>
<accession>A7RNA8</accession>
<proteinExistence type="predicted"/>
<keyword evidence="5" id="KW-1185">Reference proteome</keyword>
<evidence type="ECO:0000313" key="4">
    <source>
        <dbReference type="EMBL" id="EDO47107.1"/>
    </source>
</evidence>
<dbReference type="InterPro" id="IPR041664">
    <property type="entry name" value="AAA_16"/>
</dbReference>
<feature type="domain" description="NACHT" evidence="3">
    <location>
        <begin position="307"/>
        <end position="424"/>
    </location>
</feature>
<dbReference type="InterPro" id="IPR003593">
    <property type="entry name" value="AAA+_ATPase"/>
</dbReference>
<sequence length="627" mass="72302">KVVRIFTSSTFTDTSVERNTLMERIYPRIKQFCQQQGYEFQVVDMRWGVRDESTDDHLTSELCMRELRACQELSTGPNFITFLGQKYGYRPFPPKIPASEFEKLASAVGSKEDKDLLYHWFRRDDNIVPAEYLLQPITLRKKASGEWWAAFERMQVVFREAADKALTNKKDRLKYYIFIDKTWGTPPVADTPALKFLSQLREVDLPNVLPKKNTIEYKVKWNENGIDPKSSPEHAQYIEKLCKDFYDQLTKMVLDGINENEAADTREAIAEEIFQHSTFCQKKCKTFFGRKEAIASVKEELLNSDDRVVVLYGESGCGKTSLMAKIATQVKDWPEEDGVITVCRFIGTSPDSSSIRPLIRSICLQLCKATGQVTADIPEVRMKALVEYFPECLEKASENQKVVLVLDSLDQLSVDDSGRQMEWLPRSLPYNVYVIMSTLPGEQYQVLPNLRVRYNPQTLMEVPQIPMSEAGLILDNWLKAANRALQPAQRNEVMISFKECPLPLYLKLAFDESCRWKSYTPMQDADLAPNITDIIRALFDRVERIHGKTLVSHSLGYITASKNGLTEPELEDLLSLDDDVLNDVYQYWTPPIRRLPPLLWIRIRADIKDYLIDRGADGTRVIYWYHR</sequence>
<dbReference type="eggNOG" id="KOG3602">
    <property type="taxonomic scope" value="Eukaryota"/>
</dbReference>
<dbReference type="PROSITE" id="PS50837">
    <property type="entry name" value="NACHT"/>
    <property type="match status" value="1"/>
</dbReference>
<dbReference type="InParanoid" id="A7RNA8"/>
<feature type="non-terminal residue" evidence="4">
    <location>
        <position position="1"/>
    </location>
</feature>
<gene>
    <name evidence="4" type="ORF">NEMVEDRAFT_v1g60625</name>
</gene>
<name>A7RNA8_NEMVE</name>
<dbReference type="Pfam" id="PF13271">
    <property type="entry name" value="DUF4062"/>
    <property type="match status" value="1"/>
</dbReference>
<dbReference type="InterPro" id="IPR025139">
    <property type="entry name" value="DUF4062"/>
</dbReference>
<evidence type="ECO:0000256" key="1">
    <source>
        <dbReference type="ARBA" id="ARBA00022574"/>
    </source>
</evidence>
<dbReference type="SMART" id="SM00382">
    <property type="entry name" value="AAA"/>
    <property type="match status" value="1"/>
</dbReference>
<dbReference type="OMA" id="WETEERM"/>
<dbReference type="PANTHER" id="PTHR19871:SF14">
    <property type="entry name" value="DUF4062 DOMAIN-CONTAINING PROTEIN"/>
    <property type="match status" value="1"/>
</dbReference>
<dbReference type="SUPFAM" id="SSF52540">
    <property type="entry name" value="P-loop containing nucleoside triphosphate hydrolases"/>
    <property type="match status" value="1"/>
</dbReference>
<dbReference type="EMBL" id="DS469522">
    <property type="protein sequence ID" value="EDO47107.1"/>
    <property type="molecule type" value="Genomic_DNA"/>
</dbReference>
<protein>
    <recommendedName>
        <fullName evidence="3">NACHT domain-containing protein</fullName>
    </recommendedName>
</protein>
<dbReference type="Proteomes" id="UP000001593">
    <property type="component" value="Unassembled WGS sequence"/>
</dbReference>
<dbReference type="CDD" id="cd00009">
    <property type="entry name" value="AAA"/>
    <property type="match status" value="1"/>
</dbReference>
<dbReference type="InterPro" id="IPR027417">
    <property type="entry name" value="P-loop_NTPase"/>
</dbReference>
<dbReference type="PANTHER" id="PTHR19871">
    <property type="entry name" value="BETA TRANSDUCIN-RELATED PROTEIN"/>
    <property type="match status" value="1"/>
</dbReference>
<organism evidence="4 5">
    <name type="scientific">Nematostella vectensis</name>
    <name type="common">Starlet sea anemone</name>
    <dbReference type="NCBI Taxonomy" id="45351"/>
    <lineage>
        <taxon>Eukaryota</taxon>
        <taxon>Metazoa</taxon>
        <taxon>Cnidaria</taxon>
        <taxon>Anthozoa</taxon>
        <taxon>Hexacorallia</taxon>
        <taxon>Actiniaria</taxon>
        <taxon>Edwardsiidae</taxon>
        <taxon>Nematostella</taxon>
    </lineage>
</organism>
<dbReference type="Pfam" id="PF25469">
    <property type="entry name" value="WHD_NWD1"/>
    <property type="match status" value="1"/>
</dbReference>
<dbReference type="STRING" id="45351.A7RNA8"/>
<dbReference type="InterPro" id="IPR007111">
    <property type="entry name" value="NACHT_NTPase"/>
</dbReference>
<dbReference type="PhylomeDB" id="A7RNA8"/>